<keyword evidence="3" id="KW-1185">Reference proteome</keyword>
<reference evidence="3" key="1">
    <citation type="submission" date="2023-07" db="EMBL/GenBank/DDBJ databases">
        <title>30 novel species of actinomycetes from the DSMZ collection.</title>
        <authorList>
            <person name="Nouioui I."/>
        </authorList>
    </citation>
    <scope>NUCLEOTIDE SEQUENCE [LARGE SCALE GENOMIC DNA]</scope>
    <source>
        <strain evidence="3">DSM 44399</strain>
    </source>
</reference>
<dbReference type="EMBL" id="JAVREH010000095">
    <property type="protein sequence ID" value="MDT0264375.1"/>
    <property type="molecule type" value="Genomic_DNA"/>
</dbReference>
<proteinExistence type="predicted"/>
<feature type="compositionally biased region" description="Basic residues" evidence="1">
    <location>
        <begin position="242"/>
        <end position="251"/>
    </location>
</feature>
<dbReference type="Gene3D" id="3.40.630.30">
    <property type="match status" value="1"/>
</dbReference>
<gene>
    <name evidence="2" type="ORF">RM423_23735</name>
</gene>
<feature type="region of interest" description="Disordered" evidence="1">
    <location>
        <begin position="226"/>
        <end position="251"/>
    </location>
</feature>
<sequence>ELATLQLGPKHLHVLRDHVISEPHGQHLHSVRCCDHRENPRIGYRTPSEQIPLPPSVQRDTVKARTDLTGLLAAYDEQLRTDAETPSAIAVSRQGPLYLVTFPGGRGFITYQNLAGANADTISRLVPQALAHYRANPDIVRVEWKTRGHDVAPSLHETLVDNRFIPDEQESIMVGETQLLAVDVALPKGVTLRTVTAESDVRAMSAMVDEVFGDPASDEMAEALGRSKRGGGTTMMTTRAPRVARRRTSSD</sequence>
<dbReference type="Proteomes" id="UP001183176">
    <property type="component" value="Unassembled WGS sequence"/>
</dbReference>
<organism evidence="2 3">
    <name type="scientific">Jatrophihabitans lederbergiae</name>
    <dbReference type="NCBI Taxonomy" id="3075547"/>
    <lineage>
        <taxon>Bacteria</taxon>
        <taxon>Bacillati</taxon>
        <taxon>Actinomycetota</taxon>
        <taxon>Actinomycetes</taxon>
        <taxon>Jatrophihabitantales</taxon>
        <taxon>Jatrophihabitantaceae</taxon>
        <taxon>Jatrophihabitans</taxon>
    </lineage>
</organism>
<evidence type="ECO:0000256" key="1">
    <source>
        <dbReference type="SAM" id="MobiDB-lite"/>
    </source>
</evidence>
<evidence type="ECO:0000313" key="2">
    <source>
        <dbReference type="EMBL" id="MDT0264375.1"/>
    </source>
</evidence>
<accession>A0ABU2JHA5</accession>
<protein>
    <submittedName>
        <fullName evidence="2">Uncharacterized protein</fullName>
    </submittedName>
</protein>
<name>A0ABU2JHA5_9ACTN</name>
<feature type="non-terminal residue" evidence="2">
    <location>
        <position position="1"/>
    </location>
</feature>
<comment type="caution">
    <text evidence="2">The sequence shown here is derived from an EMBL/GenBank/DDBJ whole genome shotgun (WGS) entry which is preliminary data.</text>
</comment>
<evidence type="ECO:0000313" key="3">
    <source>
        <dbReference type="Proteomes" id="UP001183176"/>
    </source>
</evidence>